<dbReference type="InterPro" id="IPR013785">
    <property type="entry name" value="Aldolase_TIM"/>
</dbReference>
<organism evidence="7 8">
    <name type="scientific">Sphingobacterium corticibacterium</name>
    <dbReference type="NCBI Taxonomy" id="2484746"/>
    <lineage>
        <taxon>Bacteria</taxon>
        <taxon>Pseudomonadati</taxon>
        <taxon>Bacteroidota</taxon>
        <taxon>Sphingobacteriia</taxon>
        <taxon>Sphingobacteriales</taxon>
        <taxon>Sphingobacteriaceae</taxon>
        <taxon>Sphingobacterium</taxon>
    </lineage>
</organism>
<dbReference type="GO" id="GO:0050661">
    <property type="term" value="F:NADP binding"/>
    <property type="evidence" value="ECO:0007669"/>
    <property type="project" value="InterPro"/>
</dbReference>
<dbReference type="Gene3D" id="3.20.20.70">
    <property type="entry name" value="Aldolase class I"/>
    <property type="match status" value="1"/>
</dbReference>
<dbReference type="RefSeq" id="WP_130139753.1">
    <property type="nucleotide sequence ID" value="NZ_SGIT01000001.1"/>
</dbReference>
<evidence type="ECO:0000256" key="4">
    <source>
        <dbReference type="ARBA" id="ARBA00022857"/>
    </source>
</evidence>
<dbReference type="SUPFAM" id="SSF51395">
    <property type="entry name" value="FMN-linked oxidoreductases"/>
    <property type="match status" value="1"/>
</dbReference>
<protein>
    <submittedName>
        <fullName evidence="7">NADH:flavin oxidoreductase/NADH oxidase</fullName>
    </submittedName>
</protein>
<dbReference type="PANTHER" id="PTHR43303:SF4">
    <property type="entry name" value="NADPH DEHYDROGENASE C23G7.10C-RELATED"/>
    <property type="match status" value="1"/>
</dbReference>
<evidence type="ECO:0000259" key="6">
    <source>
        <dbReference type="Pfam" id="PF00724"/>
    </source>
</evidence>
<evidence type="ECO:0000256" key="1">
    <source>
        <dbReference type="ARBA" id="ARBA00001917"/>
    </source>
</evidence>
<feature type="domain" description="NADH:flavin oxidoreductase/NADH oxidase N-terminal" evidence="6">
    <location>
        <begin position="3"/>
        <end position="340"/>
    </location>
</feature>
<accession>A0A4Q6XVV6</accession>
<dbReference type="Proteomes" id="UP000292855">
    <property type="component" value="Unassembled WGS sequence"/>
</dbReference>
<dbReference type="Pfam" id="PF00724">
    <property type="entry name" value="Oxidored_FMN"/>
    <property type="match status" value="1"/>
</dbReference>
<evidence type="ECO:0000256" key="3">
    <source>
        <dbReference type="ARBA" id="ARBA00022643"/>
    </source>
</evidence>
<dbReference type="PANTHER" id="PTHR43303">
    <property type="entry name" value="NADPH DEHYDROGENASE C23G7.10C-RELATED"/>
    <property type="match status" value="1"/>
</dbReference>
<evidence type="ECO:0000256" key="2">
    <source>
        <dbReference type="ARBA" id="ARBA00022630"/>
    </source>
</evidence>
<keyword evidence="8" id="KW-1185">Reference proteome</keyword>
<dbReference type="AlphaFoldDB" id="A0A4Q6XVV6"/>
<dbReference type="GO" id="GO:0003959">
    <property type="term" value="F:NADPH dehydrogenase activity"/>
    <property type="evidence" value="ECO:0007669"/>
    <property type="project" value="InterPro"/>
</dbReference>
<keyword evidence="5" id="KW-0560">Oxidoreductase</keyword>
<sequence length="354" mass="38724">MSKLFSPIVIKGVTLKNRIIVSPMCQYSAVDGFASDWHLVHLGSFAVGGAALILVEATGVSPEARISSSDLGLWKDEQIEKLAQINAFVKQQGAVPGIQLAHAGRKASTMVPWKGRDEVKPEDGGWQTVAPTAIPYADNYPKPLALDMEGIQKVVYDFKTATERAVKAGFDVIEIHASHGYLLHQFLSPLSNQRRDSYGGSFENRIRLLLEVLDGVQSVLPREKPLFVRIPGSDWAEGGWTPDDAAALAQILKNKGVDVMDVTSGGVVSHQKIVVGPAYQTPFAAKIKRETGALTSTAGLITNAVQAESILVNEEADLIMIAREFLRDPHFPLRAAHELKVKIDWPVQYERAQW</sequence>
<dbReference type="OrthoDB" id="9772736at2"/>
<comment type="caution">
    <text evidence="7">The sequence shown here is derived from an EMBL/GenBank/DDBJ whole genome shotgun (WGS) entry which is preliminary data.</text>
</comment>
<dbReference type="CDD" id="cd02932">
    <property type="entry name" value="OYE_YqiM_FMN"/>
    <property type="match status" value="1"/>
</dbReference>
<dbReference type="InterPro" id="IPR044152">
    <property type="entry name" value="YqjM-like"/>
</dbReference>
<proteinExistence type="predicted"/>
<reference evidence="7 8" key="1">
    <citation type="submission" date="2019-02" db="EMBL/GenBank/DDBJ databases">
        <authorList>
            <person name="Li Y."/>
        </authorList>
    </citation>
    <scope>NUCLEOTIDE SEQUENCE [LARGE SCALE GENOMIC DNA]</scope>
    <source>
        <strain evidence="7 8">30C10-4-7</strain>
    </source>
</reference>
<gene>
    <name evidence="7" type="ORF">EWE74_01380</name>
</gene>
<comment type="cofactor">
    <cofactor evidence="1">
        <name>FMN</name>
        <dbReference type="ChEBI" id="CHEBI:58210"/>
    </cofactor>
</comment>
<keyword evidence="4" id="KW-0521">NADP</keyword>
<evidence type="ECO:0000313" key="7">
    <source>
        <dbReference type="EMBL" id="RZF61524.1"/>
    </source>
</evidence>
<evidence type="ECO:0000256" key="5">
    <source>
        <dbReference type="ARBA" id="ARBA00023002"/>
    </source>
</evidence>
<name>A0A4Q6XVV6_9SPHI</name>
<dbReference type="InterPro" id="IPR001155">
    <property type="entry name" value="OxRdtase_FMN_N"/>
</dbReference>
<dbReference type="EMBL" id="SGIT01000001">
    <property type="protein sequence ID" value="RZF61524.1"/>
    <property type="molecule type" value="Genomic_DNA"/>
</dbReference>
<dbReference type="GO" id="GO:0010181">
    <property type="term" value="F:FMN binding"/>
    <property type="evidence" value="ECO:0007669"/>
    <property type="project" value="InterPro"/>
</dbReference>
<evidence type="ECO:0000313" key="8">
    <source>
        <dbReference type="Proteomes" id="UP000292855"/>
    </source>
</evidence>
<keyword evidence="2" id="KW-0285">Flavoprotein</keyword>
<keyword evidence="3" id="KW-0288">FMN</keyword>